<reference evidence="1" key="1">
    <citation type="submission" date="2023-08" db="EMBL/GenBank/DDBJ databases">
        <title>Nitrogen cycling bacteria in agricultural field soils.</title>
        <authorList>
            <person name="Jang J."/>
        </authorList>
    </citation>
    <scope>NUCLEOTIDE SEQUENCE</scope>
    <source>
        <strain evidence="1">PS3-36</strain>
    </source>
</reference>
<comment type="caution">
    <text evidence="1">The sequence shown here is derived from an EMBL/GenBank/DDBJ whole genome shotgun (WGS) entry which is preliminary data.</text>
</comment>
<dbReference type="SUPFAM" id="SSF56059">
    <property type="entry name" value="Glutathione synthetase ATP-binding domain-like"/>
    <property type="match status" value="1"/>
</dbReference>
<evidence type="ECO:0000313" key="1">
    <source>
        <dbReference type="EMBL" id="MDQ6596348.1"/>
    </source>
</evidence>
<dbReference type="RefSeq" id="WP_235824691.1">
    <property type="nucleotide sequence ID" value="NZ_JAVGVR010000001.1"/>
</dbReference>
<proteinExistence type="predicted"/>
<keyword evidence="2" id="KW-1185">Reference proteome</keyword>
<sequence>MKIYFDPVATQWYQSEMEGTLTLGGEKQPICFKQAVPDYLSFELGIKNNHLGPLIGIMTAQKRNGAITGNGPLFIELQKKLISHGGISFIFTSEGVHDDSIEGFTFLPAQENWIKITVPFPDLVYNRIPFRNYEQAEQSQHVFQILKEKNIPFFNPCFIDKAELHFLFKNHPILQNFLPETILAFPKKDLFLFLQKHGNIYLKPAQSAKGKGIYRLKLIENNEIFLQGLKRNENFPTFQAFWEHWEQELTSKHYLAQEEIDSAEFEGNRFDFRILVHAVQNDYQITGIGIRQSYHQDLTTHVPLGGRLLPYQLLQTNEHDEFIQTIVKHAGKVLSDELGFFGEFSIDACVSDSGNYYLYEINSKPMSFDETEIETRKIEKLCSLFYQITNF</sequence>
<dbReference type="Proteomes" id="UP001178888">
    <property type="component" value="Unassembled WGS sequence"/>
</dbReference>
<name>A0AA90QXV0_9BACI</name>
<evidence type="ECO:0000313" key="2">
    <source>
        <dbReference type="Proteomes" id="UP001178888"/>
    </source>
</evidence>
<gene>
    <name evidence="1" type="ORF">RCG21_08140</name>
</gene>
<organism evidence="1 2">
    <name type="scientific">Bacillus salipaludis</name>
    <dbReference type="NCBI Taxonomy" id="2547811"/>
    <lineage>
        <taxon>Bacteria</taxon>
        <taxon>Bacillati</taxon>
        <taxon>Bacillota</taxon>
        <taxon>Bacilli</taxon>
        <taxon>Bacillales</taxon>
        <taxon>Bacillaceae</taxon>
        <taxon>Bacillus</taxon>
    </lineage>
</organism>
<dbReference type="EMBL" id="JAVGVR010000001">
    <property type="protein sequence ID" value="MDQ6596348.1"/>
    <property type="molecule type" value="Genomic_DNA"/>
</dbReference>
<dbReference type="Pfam" id="PF14398">
    <property type="entry name" value="ATPgrasp_YheCD"/>
    <property type="match status" value="1"/>
</dbReference>
<dbReference type="AlphaFoldDB" id="A0AA90QXV0"/>
<protein>
    <submittedName>
        <fullName evidence="1">YheC/YheD family protein</fullName>
    </submittedName>
</protein>
<dbReference type="InterPro" id="IPR026838">
    <property type="entry name" value="YheC/D"/>
</dbReference>
<accession>A0AA90QXV0</accession>